<gene>
    <name evidence="7" type="ORF">CYCCA115_LOCUS6980</name>
</gene>
<evidence type="ECO:0000313" key="8">
    <source>
        <dbReference type="Proteomes" id="UP001295423"/>
    </source>
</evidence>
<dbReference type="AlphaFoldDB" id="A0AAD2FH67"/>
<dbReference type="GO" id="GO:0007033">
    <property type="term" value="P:vacuole organization"/>
    <property type="evidence" value="ECO:0007669"/>
    <property type="project" value="TreeGrafter"/>
</dbReference>
<evidence type="ECO:0000256" key="5">
    <source>
        <dbReference type="ARBA" id="ARBA00023136"/>
    </source>
</evidence>
<dbReference type="GO" id="GO:0006904">
    <property type="term" value="P:vesicle docking involved in exocytosis"/>
    <property type="evidence" value="ECO:0007669"/>
    <property type="project" value="TreeGrafter"/>
</dbReference>
<keyword evidence="5" id="KW-0472">Membrane</keyword>
<evidence type="ECO:0000256" key="4">
    <source>
        <dbReference type="ARBA" id="ARBA00022833"/>
    </source>
</evidence>
<dbReference type="GO" id="GO:0005768">
    <property type="term" value="C:endosome"/>
    <property type="evidence" value="ECO:0007669"/>
    <property type="project" value="TreeGrafter"/>
</dbReference>
<dbReference type="GO" id="GO:0008270">
    <property type="term" value="F:zinc ion binding"/>
    <property type="evidence" value="ECO:0007669"/>
    <property type="project" value="UniProtKB-KW"/>
</dbReference>
<name>A0AAD2FH67_9STRA</name>
<feature type="coiled-coil region" evidence="6">
    <location>
        <begin position="899"/>
        <end position="933"/>
    </location>
</feature>
<dbReference type="InterPro" id="IPR057308">
    <property type="entry name" value="CHCR_PEP5_VPS11"/>
</dbReference>
<dbReference type="Pfam" id="PF23356">
    <property type="entry name" value="TPR_PEP5_VPS11"/>
    <property type="match status" value="1"/>
</dbReference>
<keyword evidence="8" id="KW-1185">Reference proteome</keyword>
<keyword evidence="3" id="KW-0863">Zinc-finger</keyword>
<evidence type="ECO:0000256" key="2">
    <source>
        <dbReference type="ARBA" id="ARBA00022723"/>
    </source>
</evidence>
<evidence type="ECO:0000256" key="1">
    <source>
        <dbReference type="ARBA" id="ARBA00004184"/>
    </source>
</evidence>
<dbReference type="PANTHER" id="PTHR23323">
    <property type="entry name" value="VACUOLAR PROTEIN SORTING-ASSOCIATED PROTEIN"/>
    <property type="match status" value="1"/>
</dbReference>
<evidence type="ECO:0000256" key="6">
    <source>
        <dbReference type="SAM" id="Coils"/>
    </source>
</evidence>
<reference evidence="7" key="1">
    <citation type="submission" date="2023-08" db="EMBL/GenBank/DDBJ databases">
        <authorList>
            <person name="Audoor S."/>
            <person name="Bilcke G."/>
        </authorList>
    </citation>
    <scope>NUCLEOTIDE SEQUENCE</scope>
</reference>
<dbReference type="GO" id="GO:0048284">
    <property type="term" value="P:organelle fusion"/>
    <property type="evidence" value="ECO:0007669"/>
    <property type="project" value="TreeGrafter"/>
</dbReference>
<accession>A0AAD2FH67</accession>
<proteinExistence type="predicted"/>
<keyword evidence="6" id="KW-0175">Coiled coil</keyword>
<comment type="caution">
    <text evidence="7">The sequence shown here is derived from an EMBL/GenBank/DDBJ whole genome shotgun (WGS) entry which is preliminary data.</text>
</comment>
<evidence type="ECO:0000313" key="7">
    <source>
        <dbReference type="EMBL" id="CAJ1940314.1"/>
    </source>
</evidence>
<comment type="subcellular location">
    <subcellularLocation>
        <location evidence="1">Endomembrane system</location>
        <topology evidence="1">Peripheral membrane protein</topology>
    </subcellularLocation>
</comment>
<keyword evidence="2" id="KW-0479">Metal-binding</keyword>
<dbReference type="GO" id="GO:0030897">
    <property type="term" value="C:HOPS complex"/>
    <property type="evidence" value="ECO:0007669"/>
    <property type="project" value="TreeGrafter"/>
</dbReference>
<keyword evidence="4" id="KW-0862">Zinc</keyword>
<dbReference type="GO" id="GO:0030674">
    <property type="term" value="F:protein-macromolecule adaptor activity"/>
    <property type="evidence" value="ECO:0007669"/>
    <property type="project" value="TreeGrafter"/>
</dbReference>
<evidence type="ECO:0000256" key="3">
    <source>
        <dbReference type="ARBA" id="ARBA00022771"/>
    </source>
</evidence>
<dbReference type="GO" id="GO:0007032">
    <property type="term" value="P:endosome organization"/>
    <property type="evidence" value="ECO:0007669"/>
    <property type="project" value="TreeGrafter"/>
</dbReference>
<organism evidence="7 8">
    <name type="scientific">Cylindrotheca closterium</name>
    <dbReference type="NCBI Taxonomy" id="2856"/>
    <lineage>
        <taxon>Eukaryota</taxon>
        <taxon>Sar</taxon>
        <taxon>Stramenopiles</taxon>
        <taxon>Ochrophyta</taxon>
        <taxon>Bacillariophyta</taxon>
        <taxon>Bacillariophyceae</taxon>
        <taxon>Bacillariophycidae</taxon>
        <taxon>Bacillariales</taxon>
        <taxon>Bacillariaceae</taxon>
        <taxon>Cylindrotheca</taxon>
    </lineage>
</organism>
<dbReference type="PANTHER" id="PTHR23323:SF24">
    <property type="entry name" value="VACUOLAR PROTEIN SORTING-ASSOCIATED PROTEIN 11 HOMOLOG"/>
    <property type="match status" value="1"/>
</dbReference>
<dbReference type="Proteomes" id="UP001295423">
    <property type="component" value="Unassembled WGS sequence"/>
</dbReference>
<sequence length="1003" mass="109215">MASSRWKRFAFFERNTLSLPSEVLEDIIPRSSNQTNRSNSKAANDSVSLVVTTAALPMNSKPKKSNATGINADDSALTDMWSSLAACAPIEVLEESGAIRLPSQAQIFQDDSNVPPTGAAMDGLVLAFITSTDTEYVHCFDVTVRCNPPDSSEKDLEDMDGWRGYIAPFKGQAKPSRGGNAPQSAEDRIISEYMEADKTEGIIGIATCRATIGHRPLHMACISKKNVMVCVDPQLYLSCRRPLATPDKLEAKSFLLSVPWPESSGNACAVDVYPGVVAVGTDSGVVHVYTYGGGRQIIRSYLTIPPPPSPGLSVASCKISVGKDKASVFVAYKRALNSSSPRSNVGVCCYDMPVPGPKPATGKAGSSFALVASTDAKSRRDAVDIYDATNKLVAFHLLLSPGHRAVRAAGVSTSPQRLSDGTLRSGRSSAILFTSGGSLVTLTEKGTTEKVNLLVQKNLYSAAVFVAYGDPSFETADITSLYRRHAEYLYRKGDYSGAIDQYIHTIGSLEPSHVIFRYLDAPKIPLLVKYLEELRSRELTTPVHNELLRTCYLKLNDDESAESIAALAHRSVDTESLSSIVTNSPKDGLALICSFDAPQAAESLAIHGASLARLMPRETAGLVVSLCLGTFSPAKFSESSSAIVADCKKMLEYAFDESSRNCEPYPVHIFASSFMENPKTLRLILAHCNRNKCILTPSLRRTLLELTLAEWNQAKRNGDTEAEKMRRKEAIAALTDSHSRDIGDYDALVIVQLAGFDEGELLLYERLQMGPMLLSRYAKDGSEKARRQMLAMCQSDPEVLADVLGQFVAMVAELPIEDNGVNDTPGDESDYDEASEILEDIQEALSLARRQGALPPVRIARILAGEGTGQFSNVGAAEKAPQQRTVPLSVALDYVGTILDESRQEIGRLRSEVDEYNQLCNSMEKEVESLLRASQGLPAKKEAKRSSKLDVEEMYAKVRMALDDGGKSEDAAALSREAFWREMEQTDDSFQTISRFFAKDVIE</sequence>
<dbReference type="EMBL" id="CAKOGP040000890">
    <property type="protein sequence ID" value="CAJ1940314.1"/>
    <property type="molecule type" value="Genomic_DNA"/>
</dbReference>
<protein>
    <submittedName>
        <fullName evidence="7">Uncharacterized protein</fullName>
    </submittedName>
</protein>